<gene>
    <name evidence="1" type="ORF">Tci_049380</name>
</gene>
<dbReference type="AlphaFoldDB" id="A0A6L2MX91"/>
<dbReference type="EMBL" id="BKCJ010007465">
    <property type="protein sequence ID" value="GEU77402.1"/>
    <property type="molecule type" value="Genomic_DNA"/>
</dbReference>
<proteinExistence type="predicted"/>
<sequence length="124" mass="14017">MKLFIPEFTYCFCGAPAVETITVEGQSRKRRIRQSNATKHWRPTLTAIAEEGVAREVRRQREPGAGFRSEKRPLIKSKLAGKTRSDSYGSDYRTNGIIKYLLSQKTRLQKGSTVRIVSDGGKLK</sequence>
<comment type="caution">
    <text evidence="1">The sequence shown here is derived from an EMBL/GenBank/DDBJ whole genome shotgun (WGS) entry which is preliminary data.</text>
</comment>
<dbReference type="PANTHER" id="PTHR35318:SF2">
    <property type="entry name" value="OS08G0138900 PROTEIN"/>
    <property type="match status" value="1"/>
</dbReference>
<protein>
    <submittedName>
        <fullName evidence="1">Uncharacterized protein</fullName>
    </submittedName>
</protein>
<reference evidence="1" key="1">
    <citation type="journal article" date="2019" name="Sci. Rep.">
        <title>Draft genome of Tanacetum cinerariifolium, the natural source of mosquito coil.</title>
        <authorList>
            <person name="Yamashiro T."/>
            <person name="Shiraishi A."/>
            <person name="Satake H."/>
            <person name="Nakayama K."/>
        </authorList>
    </citation>
    <scope>NUCLEOTIDE SEQUENCE</scope>
</reference>
<accession>A0A6L2MX91</accession>
<dbReference type="PANTHER" id="PTHR35318">
    <property type="entry name" value="BNAA10G08410D PROTEIN"/>
    <property type="match status" value="1"/>
</dbReference>
<name>A0A6L2MX91_TANCI</name>
<evidence type="ECO:0000313" key="1">
    <source>
        <dbReference type="EMBL" id="GEU77402.1"/>
    </source>
</evidence>
<organism evidence="1">
    <name type="scientific">Tanacetum cinerariifolium</name>
    <name type="common">Dalmatian daisy</name>
    <name type="synonym">Chrysanthemum cinerariifolium</name>
    <dbReference type="NCBI Taxonomy" id="118510"/>
    <lineage>
        <taxon>Eukaryota</taxon>
        <taxon>Viridiplantae</taxon>
        <taxon>Streptophyta</taxon>
        <taxon>Embryophyta</taxon>
        <taxon>Tracheophyta</taxon>
        <taxon>Spermatophyta</taxon>
        <taxon>Magnoliopsida</taxon>
        <taxon>eudicotyledons</taxon>
        <taxon>Gunneridae</taxon>
        <taxon>Pentapetalae</taxon>
        <taxon>asterids</taxon>
        <taxon>campanulids</taxon>
        <taxon>Asterales</taxon>
        <taxon>Asteraceae</taxon>
        <taxon>Asteroideae</taxon>
        <taxon>Anthemideae</taxon>
        <taxon>Anthemidinae</taxon>
        <taxon>Tanacetum</taxon>
    </lineage>
</organism>